<dbReference type="AlphaFoldDB" id="A0A495X2F0"/>
<evidence type="ECO:0000313" key="2">
    <source>
        <dbReference type="EMBL" id="RKT68150.1"/>
    </source>
</evidence>
<dbReference type="RefSeq" id="WP_121218937.1">
    <property type="nucleotide sequence ID" value="NZ_JBIUBA010000015.1"/>
</dbReference>
<dbReference type="OrthoDB" id="3343963at2"/>
<dbReference type="EMBL" id="RBXR01000001">
    <property type="protein sequence ID" value="RKT68150.1"/>
    <property type="molecule type" value="Genomic_DNA"/>
</dbReference>
<feature type="transmembrane region" description="Helical" evidence="1">
    <location>
        <begin position="36"/>
        <end position="56"/>
    </location>
</feature>
<dbReference type="Proteomes" id="UP000272729">
    <property type="component" value="Unassembled WGS sequence"/>
</dbReference>
<accession>A0A495X2F0</accession>
<reference evidence="2 3" key="1">
    <citation type="submission" date="2018-10" db="EMBL/GenBank/DDBJ databases">
        <title>Sequencing the genomes of 1000 actinobacteria strains.</title>
        <authorList>
            <person name="Klenk H.-P."/>
        </authorList>
    </citation>
    <scope>NUCLEOTIDE SEQUENCE [LARGE SCALE GENOMIC DNA]</scope>
    <source>
        <strain evidence="2 3">DSM 43911</strain>
    </source>
</reference>
<gene>
    <name evidence="2" type="ORF">DFJ66_1331</name>
</gene>
<proteinExistence type="predicted"/>
<protein>
    <submittedName>
        <fullName evidence="2">Uncharacterized protein</fullName>
    </submittedName>
</protein>
<name>A0A495X2F0_9PSEU</name>
<keyword evidence="1" id="KW-1133">Transmembrane helix</keyword>
<comment type="caution">
    <text evidence="2">The sequence shown here is derived from an EMBL/GenBank/DDBJ whole genome shotgun (WGS) entry which is preliminary data.</text>
</comment>
<keyword evidence="1" id="KW-0472">Membrane</keyword>
<evidence type="ECO:0000313" key="3">
    <source>
        <dbReference type="Proteomes" id="UP000272729"/>
    </source>
</evidence>
<sequence>MTDLLAPLRDLAPQERTTVDIGRAIRTGKRRKRTRTGLAALAAAVLTVLTLSPALLKTPAPIPEPAGATEFDLLRQVVRVVTAGGYTPNVYQTGRYQQIVTLSRTDDPALPGGTVTVFARGRHFEQTGPGWVPPGTPAPDVHGRRAVWPDHGDLAWEWSPGAWAVVVLDDGRPDERDRAHRVAQSVLFGAGTPVRVPLTVDGSTFGRMKLVGVRIAARPGPEIAALVFADSDLLGRPEITATLHDDHRLTIEGPGPVSAVTSSVRVVDDPANRENWVPDPVR</sequence>
<organism evidence="2 3">
    <name type="scientific">Saccharothrix variisporea</name>
    <dbReference type="NCBI Taxonomy" id="543527"/>
    <lineage>
        <taxon>Bacteria</taxon>
        <taxon>Bacillati</taxon>
        <taxon>Actinomycetota</taxon>
        <taxon>Actinomycetes</taxon>
        <taxon>Pseudonocardiales</taxon>
        <taxon>Pseudonocardiaceae</taxon>
        <taxon>Saccharothrix</taxon>
    </lineage>
</organism>
<keyword evidence="1" id="KW-0812">Transmembrane</keyword>
<keyword evidence="3" id="KW-1185">Reference proteome</keyword>
<evidence type="ECO:0000256" key="1">
    <source>
        <dbReference type="SAM" id="Phobius"/>
    </source>
</evidence>